<organism evidence="1 2">
    <name type="scientific">Trichogramma kaykai</name>
    <dbReference type="NCBI Taxonomy" id="54128"/>
    <lineage>
        <taxon>Eukaryota</taxon>
        <taxon>Metazoa</taxon>
        <taxon>Ecdysozoa</taxon>
        <taxon>Arthropoda</taxon>
        <taxon>Hexapoda</taxon>
        <taxon>Insecta</taxon>
        <taxon>Pterygota</taxon>
        <taxon>Neoptera</taxon>
        <taxon>Endopterygota</taxon>
        <taxon>Hymenoptera</taxon>
        <taxon>Apocrita</taxon>
        <taxon>Proctotrupomorpha</taxon>
        <taxon>Chalcidoidea</taxon>
        <taxon>Trichogrammatidae</taxon>
        <taxon>Trichogramma</taxon>
    </lineage>
</organism>
<dbReference type="EMBL" id="JBJJXI010000153">
    <property type="protein sequence ID" value="KAL3385642.1"/>
    <property type="molecule type" value="Genomic_DNA"/>
</dbReference>
<gene>
    <name evidence="1" type="ORF">TKK_018707</name>
</gene>
<accession>A0ABD2VXV3</accession>
<proteinExistence type="predicted"/>
<protein>
    <submittedName>
        <fullName evidence="1">Uncharacterized protein</fullName>
    </submittedName>
</protein>
<dbReference type="Proteomes" id="UP001627154">
    <property type="component" value="Unassembled WGS sequence"/>
</dbReference>
<keyword evidence="2" id="KW-1185">Reference proteome</keyword>
<comment type="caution">
    <text evidence="1">The sequence shown here is derived from an EMBL/GenBank/DDBJ whole genome shotgun (WGS) entry which is preliminary data.</text>
</comment>
<evidence type="ECO:0000313" key="1">
    <source>
        <dbReference type="EMBL" id="KAL3385642.1"/>
    </source>
</evidence>
<sequence>MACITSLLLEQQLWQRLEAVARCRRANKGMIEIETRRGRKMTVLESSGGPDDGFMLPATANPLAHSWLFIGGKVPFYRVWWEYLMDTIETNYVQLAVLLVYGTLCFNFQIPLPRF</sequence>
<evidence type="ECO:0000313" key="2">
    <source>
        <dbReference type="Proteomes" id="UP001627154"/>
    </source>
</evidence>
<name>A0ABD2VXV3_9HYME</name>
<dbReference type="AlphaFoldDB" id="A0ABD2VXV3"/>
<reference evidence="1 2" key="1">
    <citation type="journal article" date="2024" name="bioRxiv">
        <title>A reference genome for Trichogramma kaykai: A tiny desert-dwelling parasitoid wasp with competing sex-ratio distorters.</title>
        <authorList>
            <person name="Culotta J."/>
            <person name="Lindsey A.R."/>
        </authorList>
    </citation>
    <scope>NUCLEOTIDE SEQUENCE [LARGE SCALE GENOMIC DNA]</scope>
    <source>
        <strain evidence="1 2">KSX58</strain>
    </source>
</reference>